<evidence type="ECO:0000313" key="16">
    <source>
        <dbReference type="Proteomes" id="UP000062160"/>
    </source>
</evidence>
<evidence type="ECO:0000256" key="2">
    <source>
        <dbReference type="ARBA" id="ARBA00004496"/>
    </source>
</evidence>
<comment type="pathway">
    <text evidence="3 12 14">Amino-acid biosynthesis; L-histidine biosynthesis; L-histidine from 5-phospho-alpha-D-ribose 1-diphosphate: step 4/9.</text>
</comment>
<dbReference type="GO" id="GO:0000162">
    <property type="term" value="P:L-tryptophan biosynthetic process"/>
    <property type="evidence" value="ECO:0007669"/>
    <property type="project" value="TreeGrafter"/>
</dbReference>
<dbReference type="HAMAP" id="MF_01014">
    <property type="entry name" value="HisA"/>
    <property type="match status" value="1"/>
</dbReference>
<dbReference type="InterPro" id="IPR006062">
    <property type="entry name" value="His_biosynth"/>
</dbReference>
<evidence type="ECO:0000256" key="14">
    <source>
        <dbReference type="RuleBase" id="RU003658"/>
    </source>
</evidence>
<dbReference type="InterPro" id="IPR044524">
    <property type="entry name" value="Isoase_HisA-like"/>
</dbReference>
<evidence type="ECO:0000256" key="5">
    <source>
        <dbReference type="ARBA" id="ARBA00012550"/>
    </source>
</evidence>
<name>A0A0U9HCI4_9FIRM</name>
<evidence type="ECO:0000256" key="11">
    <source>
        <dbReference type="ARBA" id="ARBA00030547"/>
    </source>
</evidence>
<comment type="similarity">
    <text evidence="4 12 13">Belongs to the HisA/HisF family.</text>
</comment>
<dbReference type="InterPro" id="IPR013785">
    <property type="entry name" value="Aldolase_TIM"/>
</dbReference>
<dbReference type="Proteomes" id="UP000062160">
    <property type="component" value="Unassembled WGS sequence"/>
</dbReference>
<feature type="active site" description="Proton acceptor" evidence="12">
    <location>
        <position position="8"/>
    </location>
</feature>
<dbReference type="NCBIfam" id="TIGR00007">
    <property type="entry name" value="1-(5-phosphoribosyl)-5-[(5-phosphoribosylamino)methylideneamino]imidazole-4-carboxamide isomerase"/>
    <property type="match status" value="1"/>
</dbReference>
<dbReference type="FunFam" id="3.20.20.70:FF:000009">
    <property type="entry name" value="1-(5-phosphoribosyl)-5-[(5-phosphoribosylamino)methylideneamino] imidazole-4-carboxamide isomerase"/>
    <property type="match status" value="1"/>
</dbReference>
<dbReference type="STRING" id="224999.GCA_001485475_00485"/>
<evidence type="ECO:0000256" key="1">
    <source>
        <dbReference type="ARBA" id="ARBA00000901"/>
    </source>
</evidence>
<gene>
    <name evidence="12" type="primary">hisA</name>
    <name evidence="15" type="ORF">TSYNT_5333</name>
</gene>
<keyword evidence="8 12" id="KW-0028">Amino-acid biosynthesis</keyword>
<dbReference type="CDD" id="cd04732">
    <property type="entry name" value="HisA"/>
    <property type="match status" value="1"/>
</dbReference>
<dbReference type="GO" id="GO:0005737">
    <property type="term" value="C:cytoplasm"/>
    <property type="evidence" value="ECO:0007669"/>
    <property type="project" value="UniProtKB-SubCell"/>
</dbReference>
<protein>
    <recommendedName>
        <fullName evidence="6 12">1-(5-phosphoribosyl)-5-[(5-phosphoribosylamino)methylideneamino] imidazole-4-carboxamide isomerase</fullName>
        <ecNumber evidence="5 12">5.3.1.16</ecNumber>
    </recommendedName>
    <alternativeName>
        <fullName evidence="11 12">Phosphoribosylformimino-5-aminoimidazole carboxamide ribotide isomerase</fullName>
    </alternativeName>
</protein>
<evidence type="ECO:0000256" key="8">
    <source>
        <dbReference type="ARBA" id="ARBA00022605"/>
    </source>
</evidence>
<dbReference type="AlphaFoldDB" id="A0A0U9HCI4"/>
<keyword evidence="16" id="KW-1185">Reference proteome</keyword>
<dbReference type="OrthoDB" id="9807749at2"/>
<evidence type="ECO:0000256" key="7">
    <source>
        <dbReference type="ARBA" id="ARBA00022490"/>
    </source>
</evidence>
<keyword evidence="9 12" id="KW-0368">Histidine biosynthesis</keyword>
<comment type="subcellular location">
    <subcellularLocation>
        <location evidence="2 12 14">Cytoplasm</location>
    </subcellularLocation>
</comment>
<keyword evidence="7 12" id="KW-0963">Cytoplasm</keyword>
<dbReference type="SUPFAM" id="SSF51366">
    <property type="entry name" value="Ribulose-phoshate binding barrel"/>
    <property type="match status" value="1"/>
</dbReference>
<dbReference type="InterPro" id="IPR006063">
    <property type="entry name" value="HisA_bact_arch"/>
</dbReference>
<feature type="active site" description="Proton donor" evidence="12">
    <location>
        <position position="130"/>
    </location>
</feature>
<dbReference type="InterPro" id="IPR023016">
    <property type="entry name" value="HisA/PriA"/>
</dbReference>
<dbReference type="EC" id="5.3.1.16" evidence="5 12"/>
<proteinExistence type="inferred from homology"/>
<dbReference type="PANTHER" id="PTHR43090">
    <property type="entry name" value="1-(5-PHOSPHORIBOSYL)-5-[(5-PHOSPHORIBOSYLAMINO)METHYLIDENEAMINO] IMIDAZOLE-4-CARBOXAMIDE ISOMERASE"/>
    <property type="match status" value="1"/>
</dbReference>
<evidence type="ECO:0000256" key="4">
    <source>
        <dbReference type="ARBA" id="ARBA00009667"/>
    </source>
</evidence>
<dbReference type="UniPathway" id="UPA00031">
    <property type="reaction ID" value="UER00009"/>
</dbReference>
<dbReference type="EMBL" id="DF976999">
    <property type="protein sequence ID" value="GAQ24496.1"/>
    <property type="molecule type" value="Genomic_DNA"/>
</dbReference>
<sequence>MNIYPAVDIMGGKCVRLAQGDFSKETVYFENPVDAAKHWQSQGAQWIHIVDLDGAKTACPVNFDIIEKIRKDVCINIQLGGGIRHKETVERYLNLGINRLVFGTSAVNNLKLIEETISESGPDKVAVGIDARGDEVAVEGWIKDSGIKVEELLKTLKNIGVKTIIYTDISRDGMMRGPNIAAIEKILDFGGFSVIASGGISSIKDLEKLAKLEGHGLDGAIIGRALYDGTLDLKSVLKKFYFKKGVCQNE</sequence>
<evidence type="ECO:0000313" key="15">
    <source>
        <dbReference type="EMBL" id="GAQ24496.1"/>
    </source>
</evidence>
<evidence type="ECO:0000256" key="3">
    <source>
        <dbReference type="ARBA" id="ARBA00005133"/>
    </source>
</evidence>
<evidence type="ECO:0000256" key="9">
    <source>
        <dbReference type="ARBA" id="ARBA00023102"/>
    </source>
</evidence>
<dbReference type="GO" id="GO:0000105">
    <property type="term" value="P:L-histidine biosynthetic process"/>
    <property type="evidence" value="ECO:0007669"/>
    <property type="project" value="UniProtKB-UniRule"/>
</dbReference>
<reference evidence="15" key="1">
    <citation type="journal article" date="2016" name="Genome Announc.">
        <title>Draft Genome Sequence of the Syntrophic Lactate-Degrading Bacterium Tepidanaerobacter syntrophicus JLT.</title>
        <authorList>
            <person name="Matsuura N."/>
            <person name="Ohashi A."/>
            <person name="Tourlousse D.M."/>
            <person name="Sekiguchi Y."/>
        </authorList>
    </citation>
    <scope>NUCLEOTIDE SEQUENCE [LARGE SCALE GENOMIC DNA]</scope>
    <source>
        <strain evidence="15">JL</strain>
    </source>
</reference>
<keyword evidence="10 12" id="KW-0413">Isomerase</keyword>
<comment type="catalytic activity">
    <reaction evidence="1 12 14">
        <text>1-(5-phospho-beta-D-ribosyl)-5-[(5-phospho-beta-D-ribosylamino)methylideneamino]imidazole-4-carboxamide = 5-[(5-phospho-1-deoxy-D-ribulos-1-ylimino)methylamino]-1-(5-phospho-beta-D-ribosyl)imidazole-4-carboxamide</text>
        <dbReference type="Rhea" id="RHEA:15469"/>
        <dbReference type="ChEBI" id="CHEBI:58435"/>
        <dbReference type="ChEBI" id="CHEBI:58525"/>
        <dbReference type="EC" id="5.3.1.16"/>
    </reaction>
</comment>
<dbReference type="Gene3D" id="3.20.20.70">
    <property type="entry name" value="Aldolase class I"/>
    <property type="match status" value="1"/>
</dbReference>
<organism evidence="15">
    <name type="scientific">Tepidanaerobacter syntrophicus</name>
    <dbReference type="NCBI Taxonomy" id="224999"/>
    <lineage>
        <taxon>Bacteria</taxon>
        <taxon>Bacillati</taxon>
        <taxon>Bacillota</taxon>
        <taxon>Clostridia</taxon>
        <taxon>Thermosediminibacterales</taxon>
        <taxon>Tepidanaerobacteraceae</taxon>
        <taxon>Tepidanaerobacter</taxon>
    </lineage>
</organism>
<evidence type="ECO:0000256" key="12">
    <source>
        <dbReference type="HAMAP-Rule" id="MF_01014"/>
    </source>
</evidence>
<dbReference type="InterPro" id="IPR011060">
    <property type="entry name" value="RibuloseP-bd_barrel"/>
</dbReference>
<dbReference type="RefSeq" id="WP_059031552.1">
    <property type="nucleotide sequence ID" value="NZ_DF976999.1"/>
</dbReference>
<accession>A0A0U9HCI4</accession>
<evidence type="ECO:0000256" key="13">
    <source>
        <dbReference type="RuleBase" id="RU003657"/>
    </source>
</evidence>
<dbReference type="Pfam" id="PF00977">
    <property type="entry name" value="His_biosynth"/>
    <property type="match status" value="1"/>
</dbReference>
<dbReference type="GO" id="GO:0003949">
    <property type="term" value="F:1-(5-phosphoribosyl)-5-[(5-phosphoribosylamino)methylideneamino]imidazole-4-carboxamide isomerase activity"/>
    <property type="evidence" value="ECO:0007669"/>
    <property type="project" value="UniProtKB-UniRule"/>
</dbReference>
<evidence type="ECO:0000256" key="6">
    <source>
        <dbReference type="ARBA" id="ARBA00018464"/>
    </source>
</evidence>
<dbReference type="PANTHER" id="PTHR43090:SF2">
    <property type="entry name" value="1-(5-PHOSPHORIBOSYL)-5-[(5-PHOSPHORIBOSYLAMINO)METHYLIDENEAMINO] IMIDAZOLE-4-CARBOXAMIDE ISOMERASE"/>
    <property type="match status" value="1"/>
</dbReference>
<evidence type="ECO:0000256" key="10">
    <source>
        <dbReference type="ARBA" id="ARBA00023235"/>
    </source>
</evidence>